<gene>
    <name evidence="4" type="ORF">SBAD_LOCUS12065</name>
</gene>
<dbReference type="Pfam" id="PF00635">
    <property type="entry name" value="Motile_Sperm"/>
    <property type="match status" value="1"/>
</dbReference>
<name>A0A183J867_9BILA</name>
<organism evidence="6">
    <name type="scientific">Soboliphyme baturini</name>
    <dbReference type="NCBI Taxonomy" id="241478"/>
    <lineage>
        <taxon>Eukaryota</taxon>
        <taxon>Metazoa</taxon>
        <taxon>Ecdysozoa</taxon>
        <taxon>Nematoda</taxon>
        <taxon>Enoplea</taxon>
        <taxon>Dorylaimia</taxon>
        <taxon>Dioctophymatida</taxon>
        <taxon>Dioctophymatoidea</taxon>
        <taxon>Soboliphymatidae</taxon>
        <taxon>Soboliphyme</taxon>
    </lineage>
</organism>
<feature type="domain" description="MSP" evidence="3">
    <location>
        <begin position="1"/>
        <end position="140"/>
    </location>
</feature>
<protein>
    <recommendedName>
        <fullName evidence="1">Major sperm protein</fullName>
    </recommendedName>
</protein>
<keyword evidence="1" id="KW-0963">Cytoplasm</keyword>
<comment type="function">
    <text evidence="1">Central component in molecular interactions underlying sperm crawling. Forms an extensive filament system that extends from sperm villipoda, along the leading edge of the pseudopod.</text>
</comment>
<keyword evidence="1" id="KW-0206">Cytoskeleton</keyword>
<evidence type="ECO:0000259" key="3">
    <source>
        <dbReference type="PROSITE" id="PS50202"/>
    </source>
</evidence>
<dbReference type="InterPro" id="IPR000535">
    <property type="entry name" value="MSP_dom"/>
</dbReference>
<dbReference type="OrthoDB" id="5873870at2759"/>
<evidence type="ECO:0000256" key="2">
    <source>
        <dbReference type="SAM" id="MobiDB-lite"/>
    </source>
</evidence>
<dbReference type="EMBL" id="UZAM01016900">
    <property type="protein sequence ID" value="VDP45151.1"/>
    <property type="molecule type" value="Genomic_DNA"/>
</dbReference>
<keyword evidence="5" id="KW-1185">Reference proteome</keyword>
<accession>A0A183J867</accession>
<reference evidence="4 5" key="2">
    <citation type="submission" date="2018-11" db="EMBL/GenBank/DDBJ databases">
        <authorList>
            <consortium name="Pathogen Informatics"/>
        </authorList>
    </citation>
    <scope>NUCLEOTIDE SEQUENCE [LARGE SCALE GENOMIC DNA]</scope>
</reference>
<evidence type="ECO:0000313" key="6">
    <source>
        <dbReference type="WBParaSite" id="SBAD_0001246901-mRNA-1"/>
    </source>
</evidence>
<proteinExistence type="predicted"/>
<dbReference type="WBParaSite" id="SBAD_0001246901-mRNA-1">
    <property type="protein sequence ID" value="SBAD_0001246901-mRNA-1"/>
    <property type="gene ID" value="SBAD_0001246901"/>
</dbReference>
<dbReference type="InterPro" id="IPR008962">
    <property type="entry name" value="PapD-like_sf"/>
</dbReference>
<evidence type="ECO:0000313" key="5">
    <source>
        <dbReference type="Proteomes" id="UP000270296"/>
    </source>
</evidence>
<dbReference type="PROSITE" id="PS50202">
    <property type="entry name" value="MSP"/>
    <property type="match status" value="1"/>
</dbReference>
<dbReference type="Gene3D" id="2.60.40.10">
    <property type="entry name" value="Immunoglobulins"/>
    <property type="match status" value="1"/>
</dbReference>
<dbReference type="SUPFAM" id="SSF49354">
    <property type="entry name" value="PapD-like"/>
    <property type="match status" value="1"/>
</dbReference>
<feature type="compositionally biased region" description="Basic and acidic residues" evidence="2">
    <location>
        <begin position="186"/>
        <end position="206"/>
    </location>
</feature>
<dbReference type="AlphaFoldDB" id="A0A183J867"/>
<dbReference type="InterPro" id="IPR013783">
    <property type="entry name" value="Ig-like_fold"/>
</dbReference>
<reference evidence="6" key="1">
    <citation type="submission" date="2016-06" db="UniProtKB">
        <authorList>
            <consortium name="WormBaseParasite"/>
        </authorList>
    </citation>
    <scope>IDENTIFICATION</scope>
</reference>
<sequence length="206" mass="22615">MAKAEPEESPKDDNEETKALEQVYLSTQSLTFREPFTEDKTETIQVVNPTEKTIGFKVKSTRPKELLARPPFVVLTKSSGSYVKIKYCKLPEGQKPLKKDRLTFVFAVVPEGTKLKKPSELWKGKDGPPKTTRSITLKIIGSVEAAAVEERASSQPAKEGNGLKAAASSKSETKPVEAGTPETEDKEAKPVDEKSSKDIKPEKLPS</sequence>
<evidence type="ECO:0000313" key="4">
    <source>
        <dbReference type="EMBL" id="VDP45151.1"/>
    </source>
</evidence>
<evidence type="ECO:0000256" key="1">
    <source>
        <dbReference type="RuleBase" id="RU003425"/>
    </source>
</evidence>
<feature type="region of interest" description="Disordered" evidence="2">
    <location>
        <begin position="146"/>
        <end position="206"/>
    </location>
</feature>
<dbReference type="Proteomes" id="UP000270296">
    <property type="component" value="Unassembled WGS sequence"/>
</dbReference>